<comment type="caution">
    <text evidence="1">The sequence shown here is derived from an EMBL/GenBank/DDBJ whole genome shotgun (WGS) entry which is preliminary data.</text>
</comment>
<gene>
    <name evidence="1" type="ORF">LCGC14_2679510</name>
</gene>
<accession>A0A0F8ZLQ3</accession>
<dbReference type="Gene3D" id="3.40.50.300">
    <property type="entry name" value="P-loop containing nucleotide triphosphate hydrolases"/>
    <property type="match status" value="1"/>
</dbReference>
<evidence type="ECO:0008006" key="2">
    <source>
        <dbReference type="Google" id="ProtNLM"/>
    </source>
</evidence>
<sequence>MRNIIMYKKGQRSWTRYIQKRVTKANKNFLAVFTGQTGIGKTLGAIEESISIDPLFDVEQQLAFSFSGVMRIINNFSNKQHPLSKKKYKIVIYDEPQIDLSNRDWQSKANKLFNFLLSTFRHQNIIMFFCLPYLDFLDSASVKLLHAEFKCRGWNEKKKKIAEVVGRFNYWRVTRQSYKTIENQEATWFIDPPYVYGGKFYRYNKIDYKQLIRFCLEREGEVIVCENSKASWLPFEELVANRG</sequence>
<name>A0A0F8ZLQ3_9ZZZZ</name>
<dbReference type="InterPro" id="IPR027417">
    <property type="entry name" value="P-loop_NTPase"/>
</dbReference>
<proteinExistence type="predicted"/>
<protein>
    <recommendedName>
        <fullName evidence="2">DNA adenine methylase</fullName>
    </recommendedName>
</protein>
<reference evidence="1" key="1">
    <citation type="journal article" date="2015" name="Nature">
        <title>Complex archaea that bridge the gap between prokaryotes and eukaryotes.</title>
        <authorList>
            <person name="Spang A."/>
            <person name="Saw J.H."/>
            <person name="Jorgensen S.L."/>
            <person name="Zaremba-Niedzwiedzka K."/>
            <person name="Martijn J."/>
            <person name="Lind A.E."/>
            <person name="van Eijk R."/>
            <person name="Schleper C."/>
            <person name="Guy L."/>
            <person name="Ettema T.J."/>
        </authorList>
    </citation>
    <scope>NUCLEOTIDE SEQUENCE</scope>
</reference>
<dbReference type="EMBL" id="LAZR01047202">
    <property type="protein sequence ID" value="KKK94773.1"/>
    <property type="molecule type" value="Genomic_DNA"/>
</dbReference>
<feature type="non-terminal residue" evidence="1">
    <location>
        <position position="243"/>
    </location>
</feature>
<organism evidence="1">
    <name type="scientific">marine sediment metagenome</name>
    <dbReference type="NCBI Taxonomy" id="412755"/>
    <lineage>
        <taxon>unclassified sequences</taxon>
        <taxon>metagenomes</taxon>
        <taxon>ecological metagenomes</taxon>
    </lineage>
</organism>
<dbReference type="AlphaFoldDB" id="A0A0F8ZLQ3"/>
<evidence type="ECO:0000313" key="1">
    <source>
        <dbReference type="EMBL" id="KKK94773.1"/>
    </source>
</evidence>